<organism evidence="1 2">
    <name type="scientific">Alteromonas pelagimontana</name>
    <dbReference type="NCBI Taxonomy" id="1858656"/>
    <lineage>
        <taxon>Bacteria</taxon>
        <taxon>Pseudomonadati</taxon>
        <taxon>Pseudomonadota</taxon>
        <taxon>Gammaproteobacteria</taxon>
        <taxon>Alteromonadales</taxon>
        <taxon>Alteromonadaceae</taxon>
        <taxon>Alteromonas/Salinimonas group</taxon>
        <taxon>Alteromonas</taxon>
    </lineage>
</organism>
<reference evidence="1 2" key="2">
    <citation type="submission" date="2020-04" db="EMBL/GenBank/DDBJ databases">
        <title>Complete genome sequence of Alteromonas pelagimontana 5.12T.</title>
        <authorList>
            <person name="Sinha R.K."/>
            <person name="Krishnan K.P."/>
            <person name="Kurian J.P."/>
        </authorList>
    </citation>
    <scope>NUCLEOTIDE SEQUENCE [LARGE SCALE GENOMIC DNA]</scope>
    <source>
        <strain evidence="1 2">5.12</strain>
    </source>
</reference>
<evidence type="ECO:0000313" key="1">
    <source>
        <dbReference type="EMBL" id="QJR81576.1"/>
    </source>
</evidence>
<name>A0A6M4MHB7_9ALTE</name>
<dbReference type="RefSeq" id="WP_170669058.1">
    <property type="nucleotide sequence ID" value="NZ_CP052766.1"/>
</dbReference>
<evidence type="ECO:0000313" key="2">
    <source>
        <dbReference type="Proteomes" id="UP000219285"/>
    </source>
</evidence>
<reference evidence="2" key="1">
    <citation type="submission" date="2014-12" db="EMBL/GenBank/DDBJ databases">
        <title>Complete genome sequence of a multi-drug resistant Klebsiella pneumoniae.</title>
        <authorList>
            <person name="Hua X."/>
            <person name="Chen Q."/>
            <person name="Li X."/>
            <person name="Feng Y."/>
            <person name="Ruan Z."/>
            <person name="Yu Y."/>
        </authorList>
    </citation>
    <scope>NUCLEOTIDE SEQUENCE [LARGE SCALE GENOMIC DNA]</scope>
    <source>
        <strain evidence="2">5.12</strain>
    </source>
</reference>
<accession>A0A6M4MHB7</accession>
<dbReference type="AlphaFoldDB" id="A0A6M4MHB7"/>
<protein>
    <submittedName>
        <fullName evidence="1">Uncharacterized protein</fullName>
    </submittedName>
</protein>
<keyword evidence="2" id="KW-1185">Reference proteome</keyword>
<proteinExistence type="predicted"/>
<dbReference type="EMBL" id="CP052766">
    <property type="protein sequence ID" value="QJR81576.1"/>
    <property type="molecule type" value="Genomic_DNA"/>
</dbReference>
<gene>
    <name evidence="1" type="ORF">CA267_012740</name>
</gene>
<sequence>MHKEPAIVAKLSGTEQQALETAYLRFTRKKARRNGLFFTLKINKNKPFAIICMA</sequence>
<dbReference type="Proteomes" id="UP000219285">
    <property type="component" value="Chromosome"/>
</dbReference>
<dbReference type="KEGG" id="apel:CA267_012740"/>